<sequence>MEVCQRRPESRGPPRPGDAGKCLLWDSVEKRHADEVAAAAKRAIEEYKRDHPDIEEKDLQVELPKAPPAGPSNTHGLPVMPPPLPRVWMHHGLPPLPANLALHPPHRVQHIGNINPQAEMNGLIHRALLPPGEVHVHHHHHPQNPVFNLHLNLDRVRALENRLANAPALPPIPLPDIQPAQFLPPNLPRAGRRTAAQS</sequence>
<protein>
    <submittedName>
        <fullName evidence="2">Uncharacterized protein</fullName>
    </submittedName>
</protein>
<keyword evidence="3" id="KW-1185">Reference proteome</keyword>
<reference evidence="2" key="1">
    <citation type="submission" date="2022-07" db="EMBL/GenBank/DDBJ databases">
        <title>Genome Sequence of Physisporinus lineatus.</title>
        <authorList>
            <person name="Buettner E."/>
        </authorList>
    </citation>
    <scope>NUCLEOTIDE SEQUENCE</scope>
    <source>
        <strain evidence="2">VT162</strain>
    </source>
</reference>
<evidence type="ECO:0000313" key="3">
    <source>
        <dbReference type="Proteomes" id="UP001212997"/>
    </source>
</evidence>
<gene>
    <name evidence="2" type="ORF">NLI96_g11032</name>
</gene>
<proteinExistence type="predicted"/>
<name>A0AAD5YBE0_9APHY</name>
<dbReference type="Proteomes" id="UP001212997">
    <property type="component" value="Unassembled WGS sequence"/>
</dbReference>
<feature type="coiled-coil region" evidence="1">
    <location>
        <begin position="30"/>
        <end position="57"/>
    </location>
</feature>
<accession>A0AAD5YBE0</accession>
<dbReference type="AlphaFoldDB" id="A0AAD5YBE0"/>
<evidence type="ECO:0000256" key="1">
    <source>
        <dbReference type="SAM" id="Coils"/>
    </source>
</evidence>
<comment type="caution">
    <text evidence="2">The sequence shown here is derived from an EMBL/GenBank/DDBJ whole genome shotgun (WGS) entry which is preliminary data.</text>
</comment>
<keyword evidence="1" id="KW-0175">Coiled coil</keyword>
<dbReference type="EMBL" id="JANAWD010000687">
    <property type="protein sequence ID" value="KAJ3476622.1"/>
    <property type="molecule type" value="Genomic_DNA"/>
</dbReference>
<evidence type="ECO:0000313" key="2">
    <source>
        <dbReference type="EMBL" id="KAJ3476622.1"/>
    </source>
</evidence>
<organism evidence="2 3">
    <name type="scientific">Meripilus lineatus</name>
    <dbReference type="NCBI Taxonomy" id="2056292"/>
    <lineage>
        <taxon>Eukaryota</taxon>
        <taxon>Fungi</taxon>
        <taxon>Dikarya</taxon>
        <taxon>Basidiomycota</taxon>
        <taxon>Agaricomycotina</taxon>
        <taxon>Agaricomycetes</taxon>
        <taxon>Polyporales</taxon>
        <taxon>Meripilaceae</taxon>
        <taxon>Meripilus</taxon>
    </lineage>
</organism>